<organism evidence="3 4">
    <name type="scientific">Amycolatopsis cynarae</name>
    <dbReference type="NCBI Taxonomy" id="2995223"/>
    <lineage>
        <taxon>Bacteria</taxon>
        <taxon>Bacillati</taxon>
        <taxon>Actinomycetota</taxon>
        <taxon>Actinomycetes</taxon>
        <taxon>Pseudonocardiales</taxon>
        <taxon>Pseudonocardiaceae</taxon>
        <taxon>Amycolatopsis</taxon>
    </lineage>
</organism>
<dbReference type="EMBL" id="CP113836">
    <property type="protein sequence ID" value="WAL69362.1"/>
    <property type="molecule type" value="Genomic_DNA"/>
</dbReference>
<dbReference type="InterPro" id="IPR006680">
    <property type="entry name" value="Amidohydro-rel"/>
</dbReference>
<dbReference type="RefSeq" id="WP_268759448.1">
    <property type="nucleotide sequence ID" value="NZ_CP113836.1"/>
</dbReference>
<evidence type="ECO:0000313" key="4">
    <source>
        <dbReference type="Proteomes" id="UP001163203"/>
    </source>
</evidence>
<dbReference type="InterPro" id="IPR032466">
    <property type="entry name" value="Metal_Hydrolase"/>
</dbReference>
<dbReference type="PANTHER" id="PTHR21240">
    <property type="entry name" value="2-AMINO-3-CARBOXYLMUCONATE-6-SEMIALDEHYDE DECARBOXYLASE"/>
    <property type="match status" value="1"/>
</dbReference>
<sequence>MSLDLDTIVAIDVHTHAETDGCGHYALPDEFRAAAGAYFGTQGGPPDLHQLADHYRQRRMAAVVFTVDAEAALGHPRLRNEDIAAAAAEHSDVLIPFGSIDPAKGRAGVAEARRLVTEHGVRGFKFHPNVQAFFPDDRAAYPLYEAISELGVPALFHSGQTGIGAGLPGGGGIRLKYSNPMHLDDVAADFPDLTIIIAHPSFPWQDEALAVATHKPNVYIDLSGWSPKYFPPQLVRYANTLLKHKVLFGSDFPLITPDRWLKDFAGLDIKDEVRPLILRENAIRALGLAT</sequence>
<gene>
    <name evidence="3" type="ORF">ORV05_16825</name>
</gene>
<dbReference type="Gene3D" id="3.20.20.140">
    <property type="entry name" value="Metal-dependent hydrolases"/>
    <property type="match status" value="1"/>
</dbReference>
<proteinExistence type="predicted"/>
<keyword evidence="4" id="KW-1185">Reference proteome</keyword>
<evidence type="ECO:0000313" key="3">
    <source>
        <dbReference type="EMBL" id="WAL69362.1"/>
    </source>
</evidence>
<dbReference type="CDD" id="cd01292">
    <property type="entry name" value="metallo-dependent_hydrolases"/>
    <property type="match status" value="1"/>
</dbReference>
<evidence type="ECO:0000256" key="1">
    <source>
        <dbReference type="ARBA" id="ARBA00023239"/>
    </source>
</evidence>
<protein>
    <submittedName>
        <fullName evidence="3">Amidohydrolase family protein</fullName>
    </submittedName>
</protein>
<dbReference type="Proteomes" id="UP001163203">
    <property type="component" value="Chromosome"/>
</dbReference>
<dbReference type="SUPFAM" id="SSF51556">
    <property type="entry name" value="Metallo-dependent hydrolases"/>
    <property type="match status" value="1"/>
</dbReference>
<dbReference type="PANTHER" id="PTHR21240:SF19">
    <property type="entry name" value="CATALYTIC_ HYDROLASE"/>
    <property type="match status" value="1"/>
</dbReference>
<reference evidence="3" key="1">
    <citation type="submission" date="2022-11" db="EMBL/GenBank/DDBJ databases">
        <authorList>
            <person name="Mo P."/>
        </authorList>
    </citation>
    <scope>NUCLEOTIDE SEQUENCE</scope>
    <source>
        <strain evidence="3">HUAS 11-8</strain>
    </source>
</reference>
<feature type="domain" description="Amidohydrolase-related" evidence="2">
    <location>
        <begin position="11"/>
        <end position="288"/>
    </location>
</feature>
<dbReference type="Pfam" id="PF04909">
    <property type="entry name" value="Amidohydro_2"/>
    <property type="match status" value="1"/>
</dbReference>
<dbReference type="InterPro" id="IPR032465">
    <property type="entry name" value="ACMSD"/>
</dbReference>
<keyword evidence="1" id="KW-0456">Lyase</keyword>
<evidence type="ECO:0000259" key="2">
    <source>
        <dbReference type="Pfam" id="PF04909"/>
    </source>
</evidence>
<accession>A0ABY7BAG5</accession>
<name>A0ABY7BAG5_9PSEU</name>